<evidence type="ECO:0000256" key="4">
    <source>
        <dbReference type="ARBA" id="ARBA00022989"/>
    </source>
</evidence>
<sequence length="650" mass="66364">MEAGYGVSRPQWLPAGASARRLFVAEVRAHPGRVAGAALACALTAAATGACVLLLVRAGSGDLPEGSVAAAQARDARDLLSLLLSLLLMCAVLVIGTTTSLWTGQRLGQFAVLRALGVTAGRLRRLVAGDVARLSVVAAAVGAVGTAPLARLGHRLLRERALFPAGVPAPSAGQMWAVAAAVCAGTGAVAVLAALAGVLAAGRVRPATLLKDAGAAVASTRSRGRLVTGLAMVLGLCLPLLCVMAFLDLPVTIRAAVAPGLALMLIPTLAVLAPWLVPPLVRPVAAVLRVDRRVGRIAAAGLRAAPARTTAMAVPVLLAVGTAACLLGTGATMGEAVRAQTEQALRADAVVTAEPGHRLPAEPAALPGATVAAPVATEVVPPPTPYDDGPAPVAAWGADGRALARTVDLDERAGRMPALREGTFAAGATQADAHHWRTGQQVRLTLADGRHRTLTLAVIYRRDLAFPQFVLPRGTALAHTEAPHADKVLIRGAYQQWPRHAGQRVAARADHLDGLRPRAPADDLAARLIVSVVAGYTLLAAANSCALAQRDRRAQRAHLRAIGLGKGQLARCVLYECAGAVVVGAALAAATAVVCLVPFAAALGAGVLPTLDLPWTLGILGAAVVAVTVPSVVTAHPFSAVREQFARRTT</sequence>
<comment type="caution">
    <text evidence="8">The sequence shown here is derived from an EMBL/GenBank/DDBJ whole genome shotgun (WGS) entry which is preliminary data.</text>
</comment>
<keyword evidence="4 6" id="KW-1133">Transmembrane helix</keyword>
<evidence type="ECO:0000256" key="2">
    <source>
        <dbReference type="ARBA" id="ARBA00022475"/>
    </source>
</evidence>
<proteinExistence type="predicted"/>
<protein>
    <submittedName>
        <fullName evidence="8">ABC transporter permease</fullName>
    </submittedName>
</protein>
<accession>A0A4Y3R844</accession>
<dbReference type="AlphaFoldDB" id="A0A4Y3R844"/>
<reference evidence="8 9" key="1">
    <citation type="submission" date="2019-06" db="EMBL/GenBank/DDBJ databases">
        <title>Whole genome shotgun sequence of Streptomyces cacaoi subsp. cacaoi NBRC 12748.</title>
        <authorList>
            <person name="Hosoyama A."/>
            <person name="Uohara A."/>
            <person name="Ohji S."/>
            <person name="Ichikawa N."/>
        </authorList>
    </citation>
    <scope>NUCLEOTIDE SEQUENCE [LARGE SCALE GENOMIC DNA]</scope>
    <source>
        <strain evidence="8 9">NBRC 12748</strain>
    </source>
</reference>
<evidence type="ECO:0000256" key="1">
    <source>
        <dbReference type="ARBA" id="ARBA00004651"/>
    </source>
</evidence>
<dbReference type="GO" id="GO:0005886">
    <property type="term" value="C:plasma membrane"/>
    <property type="evidence" value="ECO:0007669"/>
    <property type="project" value="UniProtKB-SubCell"/>
</dbReference>
<feature type="transmembrane region" description="Helical" evidence="6">
    <location>
        <begin position="524"/>
        <end position="548"/>
    </location>
</feature>
<evidence type="ECO:0000256" key="5">
    <source>
        <dbReference type="ARBA" id="ARBA00023136"/>
    </source>
</evidence>
<feature type="transmembrane region" description="Helical" evidence="6">
    <location>
        <begin position="613"/>
        <end position="638"/>
    </location>
</feature>
<dbReference type="InterPro" id="IPR003838">
    <property type="entry name" value="ABC3_permease_C"/>
</dbReference>
<dbReference type="RefSeq" id="WP_170223863.1">
    <property type="nucleotide sequence ID" value="NZ_BJMM01000070.1"/>
</dbReference>
<keyword evidence="5 6" id="KW-0472">Membrane</keyword>
<keyword evidence="2" id="KW-1003">Cell membrane</keyword>
<feature type="transmembrane region" description="Helical" evidence="6">
    <location>
        <begin position="569"/>
        <end position="601"/>
    </location>
</feature>
<feature type="transmembrane region" description="Helical" evidence="6">
    <location>
        <begin position="312"/>
        <end position="333"/>
    </location>
</feature>
<organism evidence="8 9">
    <name type="scientific">Streptomyces cacaoi</name>
    <dbReference type="NCBI Taxonomy" id="1898"/>
    <lineage>
        <taxon>Bacteria</taxon>
        <taxon>Bacillati</taxon>
        <taxon>Actinomycetota</taxon>
        <taxon>Actinomycetes</taxon>
        <taxon>Kitasatosporales</taxon>
        <taxon>Streptomycetaceae</taxon>
        <taxon>Streptomyces</taxon>
    </lineage>
</organism>
<feature type="transmembrane region" description="Helical" evidence="6">
    <location>
        <begin position="226"/>
        <end position="247"/>
    </location>
</feature>
<gene>
    <name evidence="8" type="ORF">SCA03_64670</name>
</gene>
<dbReference type="EMBL" id="BJMM01000070">
    <property type="protein sequence ID" value="GEB53916.1"/>
    <property type="molecule type" value="Genomic_DNA"/>
</dbReference>
<name>A0A4Y3R844_STRCI</name>
<dbReference type="PANTHER" id="PTHR30287">
    <property type="entry name" value="MEMBRANE COMPONENT OF PREDICTED ABC SUPERFAMILY METABOLITE UPTAKE TRANSPORTER"/>
    <property type="match status" value="1"/>
</dbReference>
<dbReference type="PANTHER" id="PTHR30287:SF2">
    <property type="entry name" value="BLL1001 PROTEIN"/>
    <property type="match status" value="1"/>
</dbReference>
<evidence type="ECO:0000313" key="9">
    <source>
        <dbReference type="Proteomes" id="UP000319210"/>
    </source>
</evidence>
<keyword evidence="3 6" id="KW-0812">Transmembrane</keyword>
<feature type="domain" description="ABC3 transporter permease C-terminal" evidence="7">
    <location>
        <begin position="83"/>
        <end position="194"/>
    </location>
</feature>
<keyword evidence="9" id="KW-1185">Reference proteome</keyword>
<evidence type="ECO:0000256" key="3">
    <source>
        <dbReference type="ARBA" id="ARBA00022692"/>
    </source>
</evidence>
<feature type="transmembrane region" description="Helical" evidence="6">
    <location>
        <begin position="37"/>
        <end position="59"/>
    </location>
</feature>
<feature type="transmembrane region" description="Helical" evidence="6">
    <location>
        <begin position="173"/>
        <end position="201"/>
    </location>
</feature>
<dbReference type="Proteomes" id="UP000319210">
    <property type="component" value="Unassembled WGS sequence"/>
</dbReference>
<feature type="transmembrane region" description="Helical" evidence="6">
    <location>
        <begin position="131"/>
        <end position="153"/>
    </location>
</feature>
<evidence type="ECO:0000256" key="6">
    <source>
        <dbReference type="SAM" id="Phobius"/>
    </source>
</evidence>
<dbReference type="InterPro" id="IPR038766">
    <property type="entry name" value="Membrane_comp_ABC_pdt"/>
</dbReference>
<feature type="transmembrane region" description="Helical" evidence="6">
    <location>
        <begin position="79"/>
        <end position="104"/>
    </location>
</feature>
<evidence type="ECO:0000259" key="7">
    <source>
        <dbReference type="Pfam" id="PF02687"/>
    </source>
</evidence>
<comment type="subcellular location">
    <subcellularLocation>
        <location evidence="1">Cell membrane</location>
        <topology evidence="1">Multi-pass membrane protein</topology>
    </subcellularLocation>
</comment>
<feature type="transmembrane region" description="Helical" evidence="6">
    <location>
        <begin position="253"/>
        <end position="277"/>
    </location>
</feature>
<evidence type="ECO:0000313" key="8">
    <source>
        <dbReference type="EMBL" id="GEB53916.1"/>
    </source>
</evidence>
<dbReference type="Pfam" id="PF02687">
    <property type="entry name" value="FtsX"/>
    <property type="match status" value="1"/>
</dbReference>